<evidence type="ECO:0000256" key="1">
    <source>
        <dbReference type="ARBA" id="ARBA00001947"/>
    </source>
</evidence>
<dbReference type="SUPFAM" id="SSF53187">
    <property type="entry name" value="Zn-dependent exopeptidases"/>
    <property type="match status" value="1"/>
</dbReference>
<evidence type="ECO:0000259" key="10">
    <source>
        <dbReference type="PROSITE" id="PS52035"/>
    </source>
</evidence>
<comment type="similarity">
    <text evidence="2 7">Belongs to the peptidase M14 family.</text>
</comment>
<sequence length="489" mass="54613">MKLSAALLGFLPAAVLASDIHVAFYAREVAQLHNVIRSNNELDYGCRPKVLRASESEHKLHAYVTQEEFDALKRSLDPSVRLETVSHHHKRQAITAPIGKGDRFKGGKVAPLGIGTKKGITNAEQLGGILNYNEVYSAMKGLEKEYDIDLFNAPEKTYEGQAIVGGVANKAESKKCDKQYIYFTSGIHARERGGPDNLIYFISDLLYANKHRIGLKYGSLSFTNSDVKKVLGAGIVFIPMLNPDGVRHDQTNSNLWRKNRNPKSSTPGQPATVGVDLNRNFDFVWNYTKHFAPGTGAASNNPAAQTFYGTGPFSEPESRGMKWVYSKFPNIRWYIDLHSAVGDILYSWGTDTDQTYDPKMNFLNPKYDGLRGVIPDTATQKYKEYITEKDLYNAQLQANLTLKAIEKAGGKGWIVDQAAGLYPTSGATDDYSFSRWHANKKLNKVYGYTFEFAPYGEFYPNSDQYVQNIIETNAAFMQFVLNAVKIGLK</sequence>
<evidence type="ECO:0000256" key="9">
    <source>
        <dbReference type="SAM" id="SignalP"/>
    </source>
</evidence>
<dbReference type="PROSITE" id="PS52035">
    <property type="entry name" value="PEPTIDASE_M14"/>
    <property type="match status" value="1"/>
</dbReference>
<organism evidence="11 12">
    <name type="scientific">Amniculicola lignicola CBS 123094</name>
    <dbReference type="NCBI Taxonomy" id="1392246"/>
    <lineage>
        <taxon>Eukaryota</taxon>
        <taxon>Fungi</taxon>
        <taxon>Dikarya</taxon>
        <taxon>Ascomycota</taxon>
        <taxon>Pezizomycotina</taxon>
        <taxon>Dothideomycetes</taxon>
        <taxon>Pleosporomycetidae</taxon>
        <taxon>Pleosporales</taxon>
        <taxon>Amniculicolaceae</taxon>
        <taxon>Amniculicola</taxon>
    </lineage>
</organism>
<feature type="signal peptide" evidence="9">
    <location>
        <begin position="1"/>
        <end position="17"/>
    </location>
</feature>
<dbReference type="Pfam" id="PF00246">
    <property type="entry name" value="Peptidase_M14"/>
    <property type="match status" value="1"/>
</dbReference>
<feature type="domain" description="Peptidase M14" evidence="10">
    <location>
        <begin position="128"/>
        <end position="483"/>
    </location>
</feature>
<dbReference type="PANTHER" id="PTHR11705">
    <property type="entry name" value="PROTEASE FAMILY M14 CARBOXYPEPTIDASE A,B"/>
    <property type="match status" value="1"/>
</dbReference>
<evidence type="ECO:0000256" key="2">
    <source>
        <dbReference type="ARBA" id="ARBA00005988"/>
    </source>
</evidence>
<evidence type="ECO:0000256" key="3">
    <source>
        <dbReference type="ARBA" id="ARBA00022670"/>
    </source>
</evidence>
<proteinExistence type="inferred from homology"/>
<keyword evidence="9" id="KW-0732">Signal</keyword>
<evidence type="ECO:0000256" key="4">
    <source>
        <dbReference type="ARBA" id="ARBA00022801"/>
    </source>
</evidence>
<name>A0A6A5WG07_9PLEO</name>
<evidence type="ECO:0000313" key="11">
    <source>
        <dbReference type="EMBL" id="KAF1999719.1"/>
    </source>
</evidence>
<dbReference type="OrthoDB" id="3626597at2759"/>
<gene>
    <name evidence="11" type="ORF">P154DRAFT_467061</name>
</gene>
<dbReference type="Proteomes" id="UP000799779">
    <property type="component" value="Unassembled WGS sequence"/>
</dbReference>
<dbReference type="SMART" id="SM00631">
    <property type="entry name" value="Zn_pept"/>
    <property type="match status" value="1"/>
</dbReference>
<protein>
    <submittedName>
        <fullName evidence="11">Zn-dependent exopeptidase</fullName>
    </submittedName>
</protein>
<evidence type="ECO:0000313" key="12">
    <source>
        <dbReference type="Proteomes" id="UP000799779"/>
    </source>
</evidence>
<dbReference type="GO" id="GO:0004181">
    <property type="term" value="F:metallocarboxypeptidase activity"/>
    <property type="evidence" value="ECO:0007669"/>
    <property type="project" value="InterPro"/>
</dbReference>
<evidence type="ECO:0000256" key="8">
    <source>
        <dbReference type="SAM" id="MobiDB-lite"/>
    </source>
</evidence>
<keyword evidence="12" id="KW-1185">Reference proteome</keyword>
<dbReference type="FunFam" id="3.40.630.10:FF:000155">
    <property type="entry name" value="Zn-dependent exopeptidase"/>
    <property type="match status" value="1"/>
</dbReference>
<feature type="chain" id="PRO_5025518151" evidence="9">
    <location>
        <begin position="18"/>
        <end position="489"/>
    </location>
</feature>
<dbReference type="AlphaFoldDB" id="A0A6A5WG07"/>
<evidence type="ECO:0000256" key="7">
    <source>
        <dbReference type="PROSITE-ProRule" id="PRU01379"/>
    </source>
</evidence>
<feature type="active site" description="Proton donor/acceptor" evidence="7">
    <location>
        <position position="451"/>
    </location>
</feature>
<dbReference type="InterPro" id="IPR000834">
    <property type="entry name" value="Peptidase_M14"/>
</dbReference>
<dbReference type="GO" id="GO:0006508">
    <property type="term" value="P:proteolysis"/>
    <property type="evidence" value="ECO:0007669"/>
    <property type="project" value="UniProtKB-KW"/>
</dbReference>
<keyword evidence="5" id="KW-0862">Zinc</keyword>
<accession>A0A6A5WG07</accession>
<feature type="region of interest" description="Disordered" evidence="8">
    <location>
        <begin position="249"/>
        <end position="271"/>
    </location>
</feature>
<dbReference type="EMBL" id="ML977593">
    <property type="protein sequence ID" value="KAF1999719.1"/>
    <property type="molecule type" value="Genomic_DNA"/>
</dbReference>
<reference evidence="11" key="1">
    <citation type="journal article" date="2020" name="Stud. Mycol.">
        <title>101 Dothideomycetes genomes: a test case for predicting lifestyles and emergence of pathogens.</title>
        <authorList>
            <person name="Haridas S."/>
            <person name="Albert R."/>
            <person name="Binder M."/>
            <person name="Bloem J."/>
            <person name="Labutti K."/>
            <person name="Salamov A."/>
            <person name="Andreopoulos B."/>
            <person name="Baker S."/>
            <person name="Barry K."/>
            <person name="Bills G."/>
            <person name="Bluhm B."/>
            <person name="Cannon C."/>
            <person name="Castanera R."/>
            <person name="Culley D."/>
            <person name="Daum C."/>
            <person name="Ezra D."/>
            <person name="Gonzalez J."/>
            <person name="Henrissat B."/>
            <person name="Kuo A."/>
            <person name="Liang C."/>
            <person name="Lipzen A."/>
            <person name="Lutzoni F."/>
            <person name="Magnuson J."/>
            <person name="Mondo S."/>
            <person name="Nolan M."/>
            <person name="Ohm R."/>
            <person name="Pangilinan J."/>
            <person name="Park H.-J."/>
            <person name="Ramirez L."/>
            <person name="Alfaro M."/>
            <person name="Sun H."/>
            <person name="Tritt A."/>
            <person name="Yoshinaga Y."/>
            <person name="Zwiers L.-H."/>
            <person name="Turgeon B."/>
            <person name="Goodwin S."/>
            <person name="Spatafora J."/>
            <person name="Crous P."/>
            <person name="Grigoriev I."/>
        </authorList>
    </citation>
    <scope>NUCLEOTIDE SEQUENCE</scope>
    <source>
        <strain evidence="11">CBS 123094</strain>
    </source>
</reference>
<keyword evidence="4" id="KW-0378">Hydrolase</keyword>
<dbReference type="Gene3D" id="3.40.630.10">
    <property type="entry name" value="Zn peptidases"/>
    <property type="match status" value="1"/>
</dbReference>
<comment type="cofactor">
    <cofactor evidence="1">
        <name>Zn(2+)</name>
        <dbReference type="ChEBI" id="CHEBI:29105"/>
    </cofactor>
</comment>
<evidence type="ECO:0000256" key="6">
    <source>
        <dbReference type="ARBA" id="ARBA00023049"/>
    </source>
</evidence>
<feature type="compositionally biased region" description="Polar residues" evidence="8">
    <location>
        <begin position="251"/>
        <end position="269"/>
    </location>
</feature>
<dbReference type="PANTHER" id="PTHR11705:SF143">
    <property type="entry name" value="SLL0236 PROTEIN"/>
    <property type="match status" value="1"/>
</dbReference>
<keyword evidence="6" id="KW-0482">Metalloprotease</keyword>
<dbReference type="GO" id="GO:0008270">
    <property type="term" value="F:zinc ion binding"/>
    <property type="evidence" value="ECO:0007669"/>
    <property type="project" value="InterPro"/>
</dbReference>
<keyword evidence="3" id="KW-0645">Protease</keyword>
<evidence type="ECO:0000256" key="5">
    <source>
        <dbReference type="ARBA" id="ARBA00022833"/>
    </source>
</evidence>